<dbReference type="AlphaFoldDB" id="A0A9D1AK36"/>
<sequence>MKIRILFRTIQEVPVQNRERQKELEHLSDLAALRLGLPLPTRYRPFTGNCNNLTRIHEREFESVAEFTRLMEKWFEDPICQKLDAAWEECYNWERREILYADDPRDPVMPWLQMAAEQGRTIRYVVNPNFKMPKDQPNYKG</sequence>
<dbReference type="EMBL" id="DVGY01000170">
    <property type="protein sequence ID" value="HIR41652.1"/>
    <property type="molecule type" value="Genomic_DNA"/>
</dbReference>
<protein>
    <submittedName>
        <fullName evidence="1">Uncharacterized protein</fullName>
    </submittedName>
</protein>
<name>A0A9D1AK36_9FIRM</name>
<evidence type="ECO:0000313" key="2">
    <source>
        <dbReference type="Proteomes" id="UP000886749"/>
    </source>
</evidence>
<reference evidence="1" key="2">
    <citation type="journal article" date="2021" name="PeerJ">
        <title>Extensive microbial diversity within the chicken gut microbiome revealed by metagenomics and culture.</title>
        <authorList>
            <person name="Gilroy R."/>
            <person name="Ravi A."/>
            <person name="Getino M."/>
            <person name="Pursley I."/>
            <person name="Horton D.L."/>
            <person name="Alikhan N.F."/>
            <person name="Baker D."/>
            <person name="Gharbi K."/>
            <person name="Hall N."/>
            <person name="Watson M."/>
            <person name="Adriaenssens E.M."/>
            <person name="Foster-Nyarko E."/>
            <person name="Jarju S."/>
            <person name="Secka A."/>
            <person name="Antonio M."/>
            <person name="Oren A."/>
            <person name="Chaudhuri R.R."/>
            <person name="La Ragione R."/>
            <person name="Hildebrand F."/>
            <person name="Pallen M.J."/>
        </authorList>
    </citation>
    <scope>NUCLEOTIDE SEQUENCE</scope>
    <source>
        <strain evidence="1">CHK184-25365</strain>
    </source>
</reference>
<reference evidence="1" key="1">
    <citation type="submission" date="2020-10" db="EMBL/GenBank/DDBJ databases">
        <authorList>
            <person name="Gilroy R."/>
        </authorList>
    </citation>
    <scope>NUCLEOTIDE SEQUENCE</scope>
    <source>
        <strain evidence="1">CHK184-25365</strain>
    </source>
</reference>
<evidence type="ECO:0000313" key="1">
    <source>
        <dbReference type="EMBL" id="HIR41652.1"/>
    </source>
</evidence>
<gene>
    <name evidence="1" type="ORF">IAB36_07485</name>
</gene>
<accession>A0A9D1AK36</accession>
<comment type="caution">
    <text evidence="1">The sequence shown here is derived from an EMBL/GenBank/DDBJ whole genome shotgun (WGS) entry which is preliminary data.</text>
</comment>
<proteinExistence type="predicted"/>
<organism evidence="1 2">
    <name type="scientific">Candidatus Egerieicola pullicola</name>
    <dbReference type="NCBI Taxonomy" id="2840775"/>
    <lineage>
        <taxon>Bacteria</taxon>
        <taxon>Bacillati</taxon>
        <taxon>Bacillota</taxon>
        <taxon>Clostridia</taxon>
        <taxon>Eubacteriales</taxon>
        <taxon>Oscillospiraceae</taxon>
        <taxon>Oscillospiraceae incertae sedis</taxon>
        <taxon>Candidatus Egerieicola</taxon>
    </lineage>
</organism>
<dbReference type="Proteomes" id="UP000886749">
    <property type="component" value="Unassembled WGS sequence"/>
</dbReference>